<sequence length="98" mass="11021">MESGTKQPGWPLSAGRRFASESEATGTWNAEASELLKLSMMRRGWGYRELSEALRAQGINRSAAAINRRINRANFTAGFLLACLRALDYEIELRERES</sequence>
<feature type="domain" description="DUF6471" evidence="1">
    <location>
        <begin position="28"/>
        <end position="90"/>
    </location>
</feature>
<evidence type="ECO:0000313" key="3">
    <source>
        <dbReference type="Proteomes" id="UP000002186"/>
    </source>
</evidence>
<dbReference type="KEGG" id="tmz:Tmz1t_3183"/>
<reference evidence="2 3" key="2">
    <citation type="journal article" date="2012" name="Stand. Genomic Sci.">
        <title>Complete genome sequence of Thauera aminoaromatica strain MZ1T.</title>
        <authorList>
            <person name="Jiang K."/>
            <person name="Sanseverino J."/>
            <person name="Chauhan A."/>
            <person name="Lucas S."/>
            <person name="Copeland A."/>
            <person name="Lapidus A."/>
            <person name="Del Rio T.G."/>
            <person name="Dalin E."/>
            <person name="Tice H."/>
            <person name="Bruce D."/>
            <person name="Goodwin L."/>
            <person name="Pitluck S."/>
            <person name="Sims D."/>
            <person name="Brettin T."/>
            <person name="Detter J.C."/>
            <person name="Han C."/>
            <person name="Chang Y.J."/>
            <person name="Larimer F."/>
            <person name="Land M."/>
            <person name="Hauser L."/>
            <person name="Kyrpides N.C."/>
            <person name="Mikhailova N."/>
            <person name="Moser S."/>
            <person name="Jegier P."/>
            <person name="Close D."/>
            <person name="Debruyn J.M."/>
            <person name="Wang Y."/>
            <person name="Layton A.C."/>
            <person name="Allen M.S."/>
            <person name="Sayler G.S."/>
        </authorList>
    </citation>
    <scope>NUCLEOTIDE SEQUENCE [LARGE SCALE GENOMIC DNA]</scope>
    <source>
        <strain evidence="2 3">MZ1T</strain>
    </source>
</reference>
<dbReference type="RefSeq" id="WP_012585853.1">
    <property type="nucleotide sequence ID" value="NC_011662.2"/>
</dbReference>
<dbReference type="InterPro" id="IPR045526">
    <property type="entry name" value="DUF6471"/>
</dbReference>
<name>C4KBK2_THASP</name>
<dbReference type="eggNOG" id="ENOG5033B8D">
    <property type="taxonomic scope" value="Bacteria"/>
</dbReference>
<dbReference type="HOGENOM" id="CLU_169481_0_0_4"/>
<evidence type="ECO:0000313" key="2">
    <source>
        <dbReference type="EMBL" id="ACR01778.1"/>
    </source>
</evidence>
<organism evidence="2 3">
    <name type="scientific">Thauera aminoaromatica</name>
    <dbReference type="NCBI Taxonomy" id="164330"/>
    <lineage>
        <taxon>Bacteria</taxon>
        <taxon>Pseudomonadati</taxon>
        <taxon>Pseudomonadota</taxon>
        <taxon>Betaproteobacteria</taxon>
        <taxon>Rhodocyclales</taxon>
        <taxon>Zoogloeaceae</taxon>
        <taxon>Thauera</taxon>
    </lineage>
</organism>
<dbReference type="STRING" id="85643.Tmz1t_3183"/>
<accession>C4KBK2</accession>
<dbReference type="Proteomes" id="UP000002186">
    <property type="component" value="Chromosome"/>
</dbReference>
<protein>
    <recommendedName>
        <fullName evidence="1">DUF6471 domain-containing protein</fullName>
    </recommendedName>
</protein>
<reference evidence="3" key="1">
    <citation type="submission" date="2009-05" db="EMBL/GenBank/DDBJ databases">
        <title>Complete sequence of chromosome of Thauera sp. MZ1T.</title>
        <authorList>
            <consortium name="US DOE Joint Genome Institute"/>
            <person name="Lucas S."/>
            <person name="Copeland A."/>
            <person name="Lapidus A."/>
            <person name="Glavina del Rio T."/>
            <person name="Dalin E."/>
            <person name="Tice H."/>
            <person name="Bruce D."/>
            <person name="Goodwin L."/>
            <person name="Pitluck S."/>
            <person name="Sims D."/>
            <person name="Brettin T."/>
            <person name="Detter J.C."/>
            <person name="Han C."/>
            <person name="Larimer F."/>
            <person name="Land M."/>
            <person name="Hauser L."/>
            <person name="Kyrpides N."/>
            <person name="Mikhailova N."/>
            <person name="Sayler G.S."/>
        </authorList>
    </citation>
    <scope>NUCLEOTIDE SEQUENCE [LARGE SCALE GENOMIC DNA]</scope>
    <source>
        <strain evidence="3">MZ1T</strain>
    </source>
</reference>
<evidence type="ECO:0000259" key="1">
    <source>
        <dbReference type="Pfam" id="PF20075"/>
    </source>
</evidence>
<dbReference type="EMBL" id="CP001281">
    <property type="protein sequence ID" value="ACR01778.1"/>
    <property type="molecule type" value="Genomic_DNA"/>
</dbReference>
<dbReference type="AlphaFoldDB" id="C4KBK2"/>
<keyword evidence="3" id="KW-1185">Reference proteome</keyword>
<proteinExistence type="predicted"/>
<gene>
    <name evidence="2" type="ordered locus">Tmz1t_3183</name>
</gene>
<dbReference type="Pfam" id="PF20075">
    <property type="entry name" value="DUF6471"/>
    <property type="match status" value="1"/>
</dbReference>